<keyword evidence="11" id="KW-1185">Reference proteome</keyword>
<comment type="subunit">
    <text evidence="7">Alpha-beta TR is a heterodimer composed of an alpha and beta chain; disulfide-linked. The alpha-beta TR is associated with the transmembrane signaling CD3 coreceptor proteins to form the TR-CD3 (TcR or TCR). The assembly of alpha-beta TR heterodimers with CD3 occurs in the endoplasmic reticulum where a single alpha-beta TR heterodimer associates with one CD3D-CD3E heterodimer, one CD3G-CD3E heterodimer and one CD247 homodimer forming a stable octameric structure. CD3D-CD3E and CD3G-CD3E heterodimers preferentially associate with TR alpha and TR beta chains, respectively. The association of the CD247 homodimer is the last step of TcR assembly in the endoplasmic reticulum and is required for transport to the cell surface.</text>
</comment>
<accession>A0A4W3JN79</accession>
<dbReference type="Gene3D" id="2.60.40.10">
    <property type="entry name" value="Immunoglobulins"/>
    <property type="match status" value="1"/>
</dbReference>
<dbReference type="OMA" id="ENISMIC"/>
<evidence type="ECO:0000256" key="4">
    <source>
        <dbReference type="ARBA" id="ARBA00023136"/>
    </source>
</evidence>
<protein>
    <recommendedName>
        <fullName evidence="9">Ig-like domain-containing protein</fullName>
    </recommendedName>
</protein>
<reference evidence="10" key="4">
    <citation type="submission" date="2025-08" db="UniProtKB">
        <authorList>
            <consortium name="Ensembl"/>
        </authorList>
    </citation>
    <scope>IDENTIFICATION</scope>
</reference>
<evidence type="ECO:0000256" key="2">
    <source>
        <dbReference type="ARBA" id="ARBA00022475"/>
    </source>
</evidence>
<reference evidence="11" key="1">
    <citation type="journal article" date="2006" name="Science">
        <title>Ancient noncoding elements conserved in the human genome.</title>
        <authorList>
            <person name="Venkatesh B."/>
            <person name="Kirkness E.F."/>
            <person name="Loh Y.H."/>
            <person name="Halpern A.L."/>
            <person name="Lee A.P."/>
            <person name="Johnson J."/>
            <person name="Dandona N."/>
            <person name="Viswanathan L.D."/>
            <person name="Tay A."/>
            <person name="Venter J.C."/>
            <person name="Strausberg R.L."/>
            <person name="Brenner S."/>
        </authorList>
    </citation>
    <scope>NUCLEOTIDE SEQUENCE [LARGE SCALE GENOMIC DNA]</scope>
</reference>
<dbReference type="GeneTree" id="ENSGT00940000160183"/>
<dbReference type="Proteomes" id="UP000314986">
    <property type="component" value="Unassembled WGS sequence"/>
</dbReference>
<keyword evidence="6" id="KW-0325">Glycoprotein</keyword>
<keyword evidence="8" id="KW-1279">T cell receptor</keyword>
<evidence type="ECO:0000313" key="11">
    <source>
        <dbReference type="Proteomes" id="UP000314986"/>
    </source>
</evidence>
<dbReference type="InterPro" id="IPR036179">
    <property type="entry name" value="Ig-like_dom_sf"/>
</dbReference>
<proteinExistence type="predicted"/>
<reference evidence="11" key="3">
    <citation type="journal article" date="2014" name="Nature">
        <title>Elephant shark genome provides unique insights into gnathostome evolution.</title>
        <authorList>
            <consortium name="International Elephant Shark Genome Sequencing Consortium"/>
            <person name="Venkatesh B."/>
            <person name="Lee A.P."/>
            <person name="Ravi V."/>
            <person name="Maurya A.K."/>
            <person name="Lian M.M."/>
            <person name="Swann J.B."/>
            <person name="Ohta Y."/>
            <person name="Flajnik M.F."/>
            <person name="Sutoh Y."/>
            <person name="Kasahara M."/>
            <person name="Hoon S."/>
            <person name="Gangu V."/>
            <person name="Roy S.W."/>
            <person name="Irimia M."/>
            <person name="Korzh V."/>
            <person name="Kondrychyn I."/>
            <person name="Lim Z.W."/>
            <person name="Tay B.H."/>
            <person name="Tohari S."/>
            <person name="Kong K.W."/>
            <person name="Ho S."/>
            <person name="Lorente-Galdos B."/>
            <person name="Quilez J."/>
            <person name="Marques-Bonet T."/>
            <person name="Raney B.J."/>
            <person name="Ingham P.W."/>
            <person name="Tay A."/>
            <person name="Hillier L.W."/>
            <person name="Minx P."/>
            <person name="Boehm T."/>
            <person name="Wilson R.K."/>
            <person name="Brenner S."/>
            <person name="Warren W.C."/>
        </authorList>
    </citation>
    <scope>NUCLEOTIDE SEQUENCE [LARGE SCALE GENOMIC DNA]</scope>
</reference>
<evidence type="ECO:0000256" key="7">
    <source>
        <dbReference type="ARBA" id="ARBA00038651"/>
    </source>
</evidence>
<keyword evidence="5" id="KW-1015">Disulfide bond</keyword>
<dbReference type="InterPro" id="IPR013783">
    <property type="entry name" value="Ig-like_fold"/>
</dbReference>
<dbReference type="GO" id="GO:0042101">
    <property type="term" value="C:T cell receptor complex"/>
    <property type="evidence" value="ECO:0007669"/>
    <property type="project" value="UniProtKB-KW"/>
</dbReference>
<dbReference type="PANTHER" id="PTHR19339">
    <property type="entry name" value="T CELL RECEPTOR ALPHA VARIABLE 39"/>
    <property type="match status" value="1"/>
</dbReference>
<evidence type="ECO:0000256" key="1">
    <source>
        <dbReference type="ARBA" id="ARBA00004236"/>
    </source>
</evidence>
<keyword evidence="2" id="KW-1003">Cell membrane</keyword>
<keyword evidence="3" id="KW-0732">Signal</keyword>
<keyword evidence="8" id="KW-0391">Immunity</keyword>
<evidence type="ECO:0000256" key="6">
    <source>
        <dbReference type="ARBA" id="ARBA00023180"/>
    </source>
</evidence>
<dbReference type="InParanoid" id="A0A4W3JN79"/>
<dbReference type="InterPro" id="IPR007110">
    <property type="entry name" value="Ig-like_dom"/>
</dbReference>
<comment type="subcellular location">
    <subcellularLocation>
        <location evidence="1">Cell membrane</location>
    </subcellularLocation>
</comment>
<dbReference type="InterPro" id="IPR051896">
    <property type="entry name" value="TCR_alpha_variable"/>
</dbReference>
<dbReference type="STRING" id="7868.ENSCMIP00000033525"/>
<keyword evidence="4" id="KW-0472">Membrane</keyword>
<evidence type="ECO:0000256" key="8">
    <source>
        <dbReference type="ARBA" id="ARBA00043266"/>
    </source>
</evidence>
<dbReference type="Ensembl" id="ENSCMIT00000034031.1">
    <property type="protein sequence ID" value="ENSCMIP00000033525.1"/>
    <property type="gene ID" value="ENSCMIG00000014302.1"/>
</dbReference>
<organism evidence="10 11">
    <name type="scientific">Callorhinchus milii</name>
    <name type="common">Ghost shark</name>
    <dbReference type="NCBI Taxonomy" id="7868"/>
    <lineage>
        <taxon>Eukaryota</taxon>
        <taxon>Metazoa</taxon>
        <taxon>Chordata</taxon>
        <taxon>Craniata</taxon>
        <taxon>Vertebrata</taxon>
        <taxon>Chondrichthyes</taxon>
        <taxon>Holocephali</taxon>
        <taxon>Chimaeriformes</taxon>
        <taxon>Callorhinchidae</taxon>
        <taxon>Callorhinchus</taxon>
    </lineage>
</organism>
<dbReference type="Pfam" id="PF07686">
    <property type="entry name" value="V-set"/>
    <property type="match status" value="1"/>
</dbReference>
<reference evidence="10" key="5">
    <citation type="submission" date="2025-09" db="UniProtKB">
        <authorList>
            <consortium name="Ensembl"/>
        </authorList>
    </citation>
    <scope>IDENTIFICATION</scope>
</reference>
<evidence type="ECO:0000256" key="3">
    <source>
        <dbReference type="ARBA" id="ARBA00022729"/>
    </source>
</evidence>
<sequence>MESILTIMYSVCALRRPKLYGQDVVTQYPPEITNFEGENVTMNCSYSTINAAFWYRQNPDGAPQYLFRIYSSGKQKERITATMNYREKGSNLSITGTEVTDAATYLCALETQ</sequence>
<keyword evidence="8" id="KW-1064">Adaptive immunity</keyword>
<evidence type="ECO:0000313" key="10">
    <source>
        <dbReference type="Ensembl" id="ENSCMIP00000033525.1"/>
    </source>
</evidence>
<evidence type="ECO:0000256" key="5">
    <source>
        <dbReference type="ARBA" id="ARBA00023157"/>
    </source>
</evidence>
<reference evidence="11" key="2">
    <citation type="journal article" date="2007" name="PLoS Biol.">
        <title>Survey sequencing and comparative analysis of the elephant shark (Callorhinchus milii) genome.</title>
        <authorList>
            <person name="Venkatesh B."/>
            <person name="Kirkness E.F."/>
            <person name="Loh Y.H."/>
            <person name="Halpern A.L."/>
            <person name="Lee A.P."/>
            <person name="Johnson J."/>
            <person name="Dandona N."/>
            <person name="Viswanathan L.D."/>
            <person name="Tay A."/>
            <person name="Venter J.C."/>
            <person name="Strausberg R.L."/>
            <person name="Brenner S."/>
        </authorList>
    </citation>
    <scope>NUCLEOTIDE SEQUENCE [LARGE SCALE GENOMIC DNA]</scope>
</reference>
<dbReference type="InterPro" id="IPR013106">
    <property type="entry name" value="Ig_V-set"/>
</dbReference>
<name>A0A4W3JN79_CALMI</name>
<dbReference type="PANTHER" id="PTHR19339:SF5">
    <property type="entry name" value="IG-LIKE DOMAIN-CONTAINING PROTEIN"/>
    <property type="match status" value="1"/>
</dbReference>
<feature type="domain" description="Ig-like" evidence="9">
    <location>
        <begin position="17"/>
        <end position="112"/>
    </location>
</feature>
<dbReference type="AlphaFoldDB" id="A0A4W3JN79"/>
<evidence type="ECO:0000259" key="9">
    <source>
        <dbReference type="PROSITE" id="PS50835"/>
    </source>
</evidence>
<dbReference type="PROSITE" id="PS50835">
    <property type="entry name" value="IG_LIKE"/>
    <property type="match status" value="1"/>
</dbReference>
<dbReference type="SUPFAM" id="SSF48726">
    <property type="entry name" value="Immunoglobulin"/>
    <property type="match status" value="1"/>
</dbReference>